<dbReference type="AlphaFoldDB" id="A0A5B0H406"/>
<accession>A0A5B0H406</accession>
<evidence type="ECO:0000313" key="1">
    <source>
        <dbReference type="EMBL" id="KAA1009822.1"/>
    </source>
</evidence>
<keyword evidence="2" id="KW-1185">Reference proteome</keyword>
<dbReference type="Gene3D" id="2.60.40.650">
    <property type="match status" value="1"/>
</dbReference>
<sequence>MAIRGVAWSGAAQIARVEISMGEGSWQEAHLVSPRYFLIDPRMGIFVQSRSCRPRYADAGHKRP</sequence>
<dbReference type="Proteomes" id="UP000325273">
    <property type="component" value="Unassembled WGS sequence"/>
</dbReference>
<reference evidence="1 2" key="1">
    <citation type="submission" date="2019-08" db="EMBL/GenBank/DDBJ databases">
        <title>Paraburkholderia sp. DCY113.</title>
        <authorList>
            <person name="Kang J."/>
        </authorList>
    </citation>
    <scope>NUCLEOTIDE SEQUENCE [LARGE SCALE GENOMIC DNA]</scope>
    <source>
        <strain evidence="1 2">DCY113</strain>
    </source>
</reference>
<dbReference type="EMBL" id="VTUZ01000013">
    <property type="protein sequence ID" value="KAA1009822.1"/>
    <property type="molecule type" value="Genomic_DNA"/>
</dbReference>
<gene>
    <name evidence="1" type="ORF">FVF58_20555</name>
</gene>
<organism evidence="1 2">
    <name type="scientific">Paraburkholderia panacisoli</name>
    <dbReference type="NCBI Taxonomy" id="2603818"/>
    <lineage>
        <taxon>Bacteria</taxon>
        <taxon>Pseudomonadati</taxon>
        <taxon>Pseudomonadota</taxon>
        <taxon>Betaproteobacteria</taxon>
        <taxon>Burkholderiales</taxon>
        <taxon>Burkholderiaceae</taxon>
        <taxon>Paraburkholderia</taxon>
    </lineage>
</organism>
<comment type="caution">
    <text evidence="1">The sequence shown here is derived from an EMBL/GenBank/DDBJ whole genome shotgun (WGS) entry which is preliminary data.</text>
</comment>
<evidence type="ECO:0000313" key="2">
    <source>
        <dbReference type="Proteomes" id="UP000325273"/>
    </source>
</evidence>
<protein>
    <submittedName>
        <fullName evidence="1">Uncharacterized protein</fullName>
    </submittedName>
</protein>
<dbReference type="SUPFAM" id="SSF81296">
    <property type="entry name" value="E set domains"/>
    <property type="match status" value="1"/>
</dbReference>
<dbReference type="InterPro" id="IPR014756">
    <property type="entry name" value="Ig_E-set"/>
</dbReference>
<name>A0A5B0H406_9BURK</name>
<proteinExistence type="predicted"/>